<feature type="compositionally biased region" description="Basic and acidic residues" evidence="1">
    <location>
        <begin position="56"/>
        <end position="115"/>
    </location>
</feature>
<reference evidence="2 3" key="1">
    <citation type="submission" date="2020-03" db="EMBL/GenBank/DDBJ databases">
        <title>Dissostichus mawsoni Genome sequencing and assembly.</title>
        <authorList>
            <person name="Park H."/>
        </authorList>
    </citation>
    <scope>NUCLEOTIDE SEQUENCE [LARGE SCALE GENOMIC DNA]</scope>
    <source>
        <strain evidence="2">DM0001</strain>
        <tissue evidence="2">Muscle</tissue>
    </source>
</reference>
<keyword evidence="3" id="KW-1185">Reference proteome</keyword>
<sequence length="506" mass="57530">MVNALLVECRTHHPNNRAAANGEQRETQTETEQGEKTAEETTEPANNNTGEGGNMQERERKEREARKEKEVRERERKDRERRALEKEERARREKEERARREREDRARWERKDRDRRDRKRAHGEGSRSYGRSGGYKQSSWREEQKNRTVRCGCELKTCWNSFLFILFLTSTAFYCPEEEEEERDDFPFNMSDFVTLDEVGDVADLPSSPPSGPTETAGGGEAAPTSVLQAVPTSVLQAAPTSVLQDTPEDTPMEVTTETMMCETPGPLPEEHASECEAVTMVTAETSDGLVSSESADSQTHVPTCQQADISPDTAESSTHEPATGTMTSESEREEKEEKVSAKTEEEETVKDEEGQTEKEEKIKDKTEKTKEHDKLKDEEDNAENPEKMNDEQETTEEQEKIKDKERGLLLLRQHKMSEVENTAEESVKKKTKMDTAMSTGYSLPPFDPASPVGMEFLTPKTETPADHGHSQPEYLNVALKIFTECNIPLLLYCLFISRFQILMLM</sequence>
<feature type="compositionally biased region" description="Basic and acidic residues" evidence="1">
    <location>
        <begin position="352"/>
        <end position="378"/>
    </location>
</feature>
<proteinExistence type="predicted"/>
<comment type="caution">
    <text evidence="2">The sequence shown here is derived from an EMBL/GenBank/DDBJ whole genome shotgun (WGS) entry which is preliminary data.</text>
</comment>
<feature type="region of interest" description="Disordered" evidence="1">
    <location>
        <begin position="287"/>
        <end position="405"/>
    </location>
</feature>
<name>A0A7J5YRN1_DISMA</name>
<feature type="compositionally biased region" description="Basic and acidic residues" evidence="1">
    <location>
        <begin position="330"/>
        <end position="344"/>
    </location>
</feature>
<accession>A0A7J5YRN1</accession>
<dbReference type="Proteomes" id="UP000518266">
    <property type="component" value="Unassembled WGS sequence"/>
</dbReference>
<evidence type="ECO:0000313" key="2">
    <source>
        <dbReference type="EMBL" id="KAF3851813.1"/>
    </source>
</evidence>
<gene>
    <name evidence="2" type="ORF">F7725_005168</name>
</gene>
<dbReference type="EMBL" id="JAAKFY010000009">
    <property type="protein sequence ID" value="KAF3851813.1"/>
    <property type="molecule type" value="Genomic_DNA"/>
</dbReference>
<feature type="region of interest" description="Disordered" evidence="1">
    <location>
        <begin position="8"/>
        <end position="141"/>
    </location>
</feature>
<feature type="compositionally biased region" description="Basic and acidic residues" evidence="1">
    <location>
        <begin position="23"/>
        <end position="39"/>
    </location>
</feature>
<evidence type="ECO:0000313" key="3">
    <source>
        <dbReference type="Proteomes" id="UP000518266"/>
    </source>
</evidence>
<feature type="compositionally biased region" description="Polar residues" evidence="1">
    <location>
        <begin position="287"/>
        <end position="328"/>
    </location>
</feature>
<feature type="region of interest" description="Disordered" evidence="1">
    <location>
        <begin position="201"/>
        <end position="223"/>
    </location>
</feature>
<dbReference type="AlphaFoldDB" id="A0A7J5YRN1"/>
<feature type="compositionally biased region" description="Low complexity" evidence="1">
    <location>
        <begin position="126"/>
        <end position="138"/>
    </location>
</feature>
<organism evidence="2 3">
    <name type="scientific">Dissostichus mawsoni</name>
    <name type="common">Antarctic cod</name>
    <dbReference type="NCBI Taxonomy" id="36200"/>
    <lineage>
        <taxon>Eukaryota</taxon>
        <taxon>Metazoa</taxon>
        <taxon>Chordata</taxon>
        <taxon>Craniata</taxon>
        <taxon>Vertebrata</taxon>
        <taxon>Euteleostomi</taxon>
        <taxon>Actinopterygii</taxon>
        <taxon>Neopterygii</taxon>
        <taxon>Teleostei</taxon>
        <taxon>Neoteleostei</taxon>
        <taxon>Acanthomorphata</taxon>
        <taxon>Eupercaria</taxon>
        <taxon>Perciformes</taxon>
        <taxon>Notothenioidei</taxon>
        <taxon>Nototheniidae</taxon>
        <taxon>Dissostichus</taxon>
    </lineage>
</organism>
<evidence type="ECO:0000256" key="1">
    <source>
        <dbReference type="SAM" id="MobiDB-lite"/>
    </source>
</evidence>
<protein>
    <submittedName>
        <fullName evidence="2">Uncharacterized protein</fullName>
    </submittedName>
</protein>